<reference evidence="18" key="2">
    <citation type="submission" date="2025-08" db="UniProtKB">
        <authorList>
            <consortium name="Ensembl"/>
        </authorList>
    </citation>
    <scope>IDENTIFICATION</scope>
</reference>
<evidence type="ECO:0000259" key="17">
    <source>
        <dbReference type="PROSITE" id="PS50104"/>
    </source>
</evidence>
<comment type="subcellular location">
    <subcellularLocation>
        <location evidence="15">Endomembrane system</location>
        <topology evidence="15">Single-pass type I membrane protein</topology>
    </subcellularLocation>
    <subcellularLocation>
        <location evidence="1">Endosome</location>
    </subcellularLocation>
</comment>
<dbReference type="InterPro" id="IPR003591">
    <property type="entry name" value="Leu-rich_rpt_typical-subtyp"/>
</dbReference>
<dbReference type="SUPFAM" id="SSF52200">
    <property type="entry name" value="Toll/Interleukin receptor TIR domain"/>
    <property type="match status" value="1"/>
</dbReference>
<keyword evidence="9" id="KW-0391">Immunity</keyword>
<keyword evidence="10 16" id="KW-1133">Transmembrane helix</keyword>
<dbReference type="InterPro" id="IPR000157">
    <property type="entry name" value="TIR_dom"/>
</dbReference>
<dbReference type="GO" id="GO:0005768">
    <property type="term" value="C:endosome"/>
    <property type="evidence" value="ECO:0007669"/>
    <property type="project" value="UniProtKB-SubCell"/>
</dbReference>
<reference evidence="19" key="1">
    <citation type="submission" date="2011-08" db="EMBL/GenBank/DDBJ databases">
        <title>The draft genome of Latimeria chalumnae.</title>
        <authorList>
            <person name="Di Palma F."/>
            <person name="Alfoldi J."/>
            <person name="Johnson J."/>
            <person name="Berlin A."/>
            <person name="Gnerre S."/>
            <person name="Jaffe D."/>
            <person name="MacCallum I."/>
            <person name="Young S."/>
            <person name="Walker B.J."/>
            <person name="Lander E."/>
            <person name="Lindblad-Toh K."/>
        </authorList>
    </citation>
    <scope>NUCLEOTIDE SEQUENCE [LARGE SCALE GENOMIC DNA]</scope>
    <source>
        <strain evidence="19">Wild caught</strain>
    </source>
</reference>
<evidence type="ECO:0000256" key="5">
    <source>
        <dbReference type="ARBA" id="ARBA00022692"/>
    </source>
</evidence>
<dbReference type="GO" id="GO:0005886">
    <property type="term" value="C:plasma membrane"/>
    <property type="evidence" value="ECO:0007669"/>
    <property type="project" value="TreeGrafter"/>
</dbReference>
<evidence type="ECO:0000256" key="15">
    <source>
        <dbReference type="ARBA" id="ARBA00046288"/>
    </source>
</evidence>
<dbReference type="PROSITE" id="PS50104">
    <property type="entry name" value="TIR"/>
    <property type="match status" value="1"/>
</dbReference>
<proteinExistence type="inferred from homology"/>
<dbReference type="GeneTree" id="ENSGT00940000160879"/>
<evidence type="ECO:0000256" key="11">
    <source>
        <dbReference type="ARBA" id="ARBA00023136"/>
    </source>
</evidence>
<dbReference type="FunFam" id="3.40.50.10140:FF:000003">
    <property type="entry name" value="Toll-like receptor 7"/>
    <property type="match status" value="1"/>
</dbReference>
<dbReference type="SMART" id="SM00365">
    <property type="entry name" value="LRR_SD22"/>
    <property type="match status" value="7"/>
</dbReference>
<dbReference type="EMBL" id="AFYH01071469">
    <property type="status" value="NOT_ANNOTATED_CDS"/>
    <property type="molecule type" value="Genomic_DNA"/>
</dbReference>
<keyword evidence="3" id="KW-0399">Innate immunity</keyword>
<dbReference type="Pfam" id="PF01582">
    <property type="entry name" value="TIR"/>
    <property type="match status" value="1"/>
</dbReference>
<keyword evidence="14" id="KW-0395">Inflammatory response</keyword>
<evidence type="ECO:0000256" key="4">
    <source>
        <dbReference type="ARBA" id="ARBA00022614"/>
    </source>
</evidence>
<evidence type="ECO:0000256" key="3">
    <source>
        <dbReference type="ARBA" id="ARBA00022588"/>
    </source>
</evidence>
<evidence type="ECO:0000256" key="2">
    <source>
        <dbReference type="ARBA" id="ARBA00009634"/>
    </source>
</evidence>
<keyword evidence="11 16" id="KW-0472">Membrane</keyword>
<keyword evidence="8" id="KW-0967">Endosome</keyword>
<evidence type="ECO:0000256" key="1">
    <source>
        <dbReference type="ARBA" id="ARBA00004177"/>
    </source>
</evidence>
<accession>H3BAI6</accession>
<evidence type="ECO:0000256" key="13">
    <source>
        <dbReference type="ARBA" id="ARBA00023180"/>
    </source>
</evidence>
<keyword evidence="19" id="KW-1185">Reference proteome</keyword>
<dbReference type="GO" id="GO:0002224">
    <property type="term" value="P:toll-like receptor signaling pathway"/>
    <property type="evidence" value="ECO:0007669"/>
    <property type="project" value="TreeGrafter"/>
</dbReference>
<keyword evidence="6" id="KW-0732">Signal</keyword>
<evidence type="ECO:0000256" key="9">
    <source>
        <dbReference type="ARBA" id="ARBA00022859"/>
    </source>
</evidence>
<dbReference type="SMART" id="SM00369">
    <property type="entry name" value="LRR_TYP"/>
    <property type="match status" value="11"/>
</dbReference>
<keyword evidence="12" id="KW-0675">Receptor</keyword>
<dbReference type="GO" id="GO:0006954">
    <property type="term" value="P:inflammatory response"/>
    <property type="evidence" value="ECO:0007669"/>
    <property type="project" value="UniProtKB-KW"/>
</dbReference>
<evidence type="ECO:0000313" key="18">
    <source>
        <dbReference type="Ensembl" id="ENSLACP00000018907.1"/>
    </source>
</evidence>
<dbReference type="SUPFAM" id="SSF52058">
    <property type="entry name" value="L domain-like"/>
    <property type="match status" value="1"/>
</dbReference>
<dbReference type="PROSITE" id="PS51450">
    <property type="entry name" value="LRR"/>
    <property type="match status" value="2"/>
</dbReference>
<keyword evidence="13" id="KW-0325">Glycoprotein</keyword>
<keyword evidence="4" id="KW-0433">Leucine-rich repeat</keyword>
<dbReference type="SMART" id="SM00255">
    <property type="entry name" value="TIR"/>
    <property type="match status" value="1"/>
</dbReference>
<name>H3BAI6_LATCH</name>
<evidence type="ECO:0000256" key="10">
    <source>
        <dbReference type="ARBA" id="ARBA00022989"/>
    </source>
</evidence>
<dbReference type="Proteomes" id="UP000008672">
    <property type="component" value="Unassembled WGS sequence"/>
</dbReference>
<sequence length="1016" mass="117669">HFLYLVDAASKILAQSWVSRDLPCDIKVKNNGSIIEFDCSARHLTAVPSNINQNATNLKLSNNHIQSITKKLFHKLQNLTIIDLRWNCHLGARRLKHGWCERGIKIENGSFSSLTNLKQLLLDGNHLSKIPARLPISLNQLNMKHNSIFNLITGIQTLYLDKNCYYDNQCKESFYVEEGAFSHLTMLSVLSLSYDNITRVPKMLPVSLRKLCLKANKIESVNQNDFETLTDLEALDLSENCPRCFNAPFPCHTCEKKSIQIHPNAFRNNTRLKKLFLASNSLTHIHSTWFANFSQLMLLDLSLNYLVNEIATGEFLNYLPHLEELDLSMNYKPIPYSYPQYINLSQSFSSLVSLKKLYIRGYVFKEVDERDLHSLFALKNLSVLDLAINFIKEVDLKAFCKFQNLSMINLSENRVSFTSSSKSNILGTLYKEEDRHHEANNAPAVMLSYSRTHFSYSFWPQCSSYGKTLDLSKNSIFFINPEQFKGFDDIACLNLSKNAIGDALNGTEFVHLSNLKYLDITNNKIDLAYDYAFVELQKLEVLDLSYNYHYFDVESVTHKLGFIQHLPVLKVLNLSYNEVFTLTESQIISKSLKEFVFKNRLDILWKDTDSRYIHIFKNLINLTHLDIRQNRLKNFPQEAFLNLPKSLVKLYISNNYLKNFDWQNLRHFPHLELLDLGSNRLTVMTNNLHNLTKSLHTLVLRRNKISHLPAGFLDKDTSLKYLDLSFNKLFVINQSTFLSGAANYLEVLVLKGNPFQCTCEITEFIMWIHSNNVIIPQLATDVTCATPTNHKGQGIIYFDLHACALDNLSALFCLMSLFIIIITMVVVVTKNLFYWDYHFCVARMKKPIVSGNSIYDAYVAYDTKDPTVTDWVVNELCVHLENEKRSFLLCLEERDWEPGIAIVNNLSRSITESRKTVFVLTDKYVKSGTFRTAFYYYYMTHQRLMDENMDVIVLIVLEPVLQHSQYLRLRRRLCGSSILDWPINPDAERFFWQSLRNVIATDNTVRYNKMYKESIL</sequence>
<evidence type="ECO:0000256" key="8">
    <source>
        <dbReference type="ARBA" id="ARBA00022753"/>
    </source>
</evidence>
<protein>
    <submittedName>
        <fullName evidence="18">Toll like receptor 8</fullName>
    </submittedName>
</protein>
<dbReference type="GO" id="GO:0007249">
    <property type="term" value="P:canonical NF-kappaB signal transduction"/>
    <property type="evidence" value="ECO:0007669"/>
    <property type="project" value="TreeGrafter"/>
</dbReference>
<dbReference type="HOGENOM" id="CLU_006000_2_0_1"/>
<dbReference type="SMART" id="SM00082">
    <property type="entry name" value="LRRCT"/>
    <property type="match status" value="1"/>
</dbReference>
<dbReference type="OMA" id="LSWNCYF"/>
<dbReference type="Gene3D" id="3.80.10.10">
    <property type="entry name" value="Ribonuclease Inhibitor"/>
    <property type="match status" value="1"/>
</dbReference>
<dbReference type="GO" id="GO:0045087">
    <property type="term" value="P:innate immune response"/>
    <property type="evidence" value="ECO:0007669"/>
    <property type="project" value="UniProtKB-KW"/>
</dbReference>
<dbReference type="Pfam" id="PF13855">
    <property type="entry name" value="LRR_8"/>
    <property type="match status" value="2"/>
</dbReference>
<dbReference type="InParanoid" id="H3BAI6"/>
<dbReference type="EMBL" id="AFYH01071468">
    <property type="status" value="NOT_ANNOTATED_CDS"/>
    <property type="molecule type" value="Genomic_DNA"/>
</dbReference>
<dbReference type="InterPro" id="IPR000483">
    <property type="entry name" value="Cys-rich_flank_reg_C"/>
</dbReference>
<evidence type="ECO:0000256" key="6">
    <source>
        <dbReference type="ARBA" id="ARBA00022729"/>
    </source>
</evidence>
<feature type="domain" description="TIR" evidence="17">
    <location>
        <begin position="853"/>
        <end position="999"/>
    </location>
</feature>
<dbReference type="SUPFAM" id="SSF52047">
    <property type="entry name" value="RNI-like"/>
    <property type="match status" value="1"/>
</dbReference>
<dbReference type="STRING" id="7897.ENSLACP00000018907"/>
<dbReference type="InterPro" id="IPR035897">
    <property type="entry name" value="Toll_tir_struct_dom_sf"/>
</dbReference>
<reference evidence="18" key="3">
    <citation type="submission" date="2025-09" db="UniProtKB">
        <authorList>
            <consortium name="Ensembl"/>
        </authorList>
    </citation>
    <scope>IDENTIFICATION</scope>
</reference>
<dbReference type="GO" id="GO:0032755">
    <property type="term" value="P:positive regulation of interleukin-6 production"/>
    <property type="evidence" value="ECO:0007669"/>
    <property type="project" value="TreeGrafter"/>
</dbReference>
<evidence type="ECO:0000256" key="7">
    <source>
        <dbReference type="ARBA" id="ARBA00022737"/>
    </source>
</evidence>
<evidence type="ECO:0000313" key="19">
    <source>
        <dbReference type="Proteomes" id="UP000008672"/>
    </source>
</evidence>
<evidence type="ECO:0000256" key="12">
    <source>
        <dbReference type="ARBA" id="ARBA00023170"/>
    </source>
</evidence>
<organism evidence="18 19">
    <name type="scientific">Latimeria chalumnae</name>
    <name type="common">Coelacanth</name>
    <dbReference type="NCBI Taxonomy" id="7897"/>
    <lineage>
        <taxon>Eukaryota</taxon>
        <taxon>Metazoa</taxon>
        <taxon>Chordata</taxon>
        <taxon>Craniata</taxon>
        <taxon>Vertebrata</taxon>
        <taxon>Euteleostomi</taxon>
        <taxon>Coelacanthiformes</taxon>
        <taxon>Coelacanthidae</taxon>
        <taxon>Latimeria</taxon>
    </lineage>
</organism>
<gene>
    <name evidence="18" type="primary">TLR8</name>
</gene>
<evidence type="ECO:0000256" key="16">
    <source>
        <dbReference type="SAM" id="Phobius"/>
    </source>
</evidence>
<dbReference type="InterPro" id="IPR001611">
    <property type="entry name" value="Leu-rich_rpt"/>
</dbReference>
<comment type="similarity">
    <text evidence="2">Belongs to the Toll-like receptor family.</text>
</comment>
<dbReference type="PANTHER" id="PTHR47410">
    <property type="entry name" value="TOLL-LIKE RECEPTOR 7-RELATED"/>
    <property type="match status" value="1"/>
</dbReference>
<dbReference type="AlphaFoldDB" id="H3BAI6"/>
<keyword evidence="7" id="KW-0677">Repeat</keyword>
<dbReference type="GO" id="GO:1902533">
    <property type="term" value="P:positive regulation of intracellular signal transduction"/>
    <property type="evidence" value="ECO:0007669"/>
    <property type="project" value="UniProtKB-ARBA"/>
</dbReference>
<feature type="transmembrane region" description="Helical" evidence="16">
    <location>
        <begin position="808"/>
        <end position="828"/>
    </location>
</feature>
<dbReference type="GO" id="GO:0038187">
    <property type="term" value="F:pattern recognition receptor activity"/>
    <property type="evidence" value="ECO:0007669"/>
    <property type="project" value="TreeGrafter"/>
</dbReference>
<dbReference type="Gene3D" id="3.40.50.10140">
    <property type="entry name" value="Toll/interleukin-1 receptor homology (TIR) domain"/>
    <property type="match status" value="1"/>
</dbReference>
<dbReference type="PANTHER" id="PTHR47410:SF1">
    <property type="entry name" value="TOLL-LIKE RECEPTOR 8"/>
    <property type="match status" value="1"/>
</dbReference>
<dbReference type="Ensembl" id="ENSLACT00000019040.1">
    <property type="protein sequence ID" value="ENSLACP00000018907.1"/>
    <property type="gene ID" value="ENSLACG00000016637.1"/>
</dbReference>
<dbReference type="eggNOG" id="KOG4641">
    <property type="taxonomic scope" value="Eukaryota"/>
</dbReference>
<dbReference type="GO" id="GO:0051607">
    <property type="term" value="P:defense response to virus"/>
    <property type="evidence" value="ECO:0007669"/>
    <property type="project" value="TreeGrafter"/>
</dbReference>
<keyword evidence="5 16" id="KW-0812">Transmembrane</keyword>
<evidence type="ECO:0000256" key="14">
    <source>
        <dbReference type="ARBA" id="ARBA00023198"/>
    </source>
</evidence>
<dbReference type="FunFam" id="3.80.10.10:FF:000037">
    <property type="entry name" value="Toll-like receptor 7"/>
    <property type="match status" value="1"/>
</dbReference>
<dbReference type="InterPro" id="IPR032675">
    <property type="entry name" value="LRR_dom_sf"/>
</dbReference>